<dbReference type="GO" id="GO:0071004">
    <property type="term" value="C:U2-type prespliceosome"/>
    <property type="evidence" value="ECO:0007669"/>
    <property type="project" value="TreeGrafter"/>
</dbReference>
<dbReference type="EMBL" id="JALNTZ010000941">
    <property type="protein sequence ID" value="KAJ3630009.1"/>
    <property type="molecule type" value="Genomic_DNA"/>
</dbReference>
<feature type="domain" description="RRM" evidence="10">
    <location>
        <begin position="99"/>
        <end position="177"/>
    </location>
</feature>
<comment type="function">
    <text evidence="7">Component of the spliceosomal U1 snRNP, which is essential for recognition of the pre-mRNA 5' splice-site and the subsequent assembly of the spliceosome. SNRNP70 binds to the loop I region of U1-snRNA.</text>
</comment>
<comment type="caution">
    <text evidence="11">The sequence shown here is derived from an EMBL/GenBank/DDBJ whole genome shotgun (WGS) entry which is preliminary data.</text>
</comment>
<evidence type="ECO:0000256" key="8">
    <source>
        <dbReference type="PROSITE-ProRule" id="PRU00176"/>
    </source>
</evidence>
<dbReference type="Gene3D" id="3.30.70.330">
    <property type="match status" value="1"/>
</dbReference>
<dbReference type="InterPro" id="IPR022023">
    <property type="entry name" value="U1snRNP70_N"/>
</dbReference>
<dbReference type="Pfam" id="PF12220">
    <property type="entry name" value="U1snRNP70_N"/>
    <property type="match status" value="1"/>
</dbReference>
<dbReference type="GO" id="GO:0000398">
    <property type="term" value="P:mRNA splicing, via spliceosome"/>
    <property type="evidence" value="ECO:0007669"/>
    <property type="project" value="TreeGrafter"/>
</dbReference>
<dbReference type="GO" id="GO:0016607">
    <property type="term" value="C:nuclear speck"/>
    <property type="evidence" value="ECO:0007669"/>
    <property type="project" value="UniProtKB-SubCell"/>
</dbReference>
<reference evidence="11" key="1">
    <citation type="journal article" date="2023" name="G3 (Bethesda)">
        <title>Whole genome assemblies of Zophobas morio and Tenebrio molitor.</title>
        <authorList>
            <person name="Kaur S."/>
            <person name="Stinson S.A."/>
            <person name="diCenzo G.C."/>
        </authorList>
    </citation>
    <scope>NUCLEOTIDE SEQUENCE</scope>
    <source>
        <strain evidence="11">QUZm001</strain>
    </source>
</reference>
<dbReference type="AlphaFoldDB" id="A0AA38LZK9"/>
<evidence type="ECO:0000256" key="6">
    <source>
        <dbReference type="ARBA" id="ARBA00023274"/>
    </source>
</evidence>
<keyword evidence="6" id="KW-0687">Ribonucleoprotein</keyword>
<keyword evidence="12" id="KW-1185">Reference proteome</keyword>
<dbReference type="Proteomes" id="UP001168821">
    <property type="component" value="Unassembled WGS sequence"/>
</dbReference>
<organism evidence="11 12">
    <name type="scientific">Zophobas morio</name>
    <dbReference type="NCBI Taxonomy" id="2755281"/>
    <lineage>
        <taxon>Eukaryota</taxon>
        <taxon>Metazoa</taxon>
        <taxon>Ecdysozoa</taxon>
        <taxon>Arthropoda</taxon>
        <taxon>Hexapoda</taxon>
        <taxon>Insecta</taxon>
        <taxon>Pterygota</taxon>
        <taxon>Neoptera</taxon>
        <taxon>Endopterygota</taxon>
        <taxon>Coleoptera</taxon>
        <taxon>Polyphaga</taxon>
        <taxon>Cucujiformia</taxon>
        <taxon>Tenebrionidae</taxon>
        <taxon>Zophobas</taxon>
    </lineage>
</organism>
<gene>
    <name evidence="11" type="ORF">Zmor_028519</name>
</gene>
<evidence type="ECO:0000256" key="7">
    <source>
        <dbReference type="ARBA" id="ARBA00058765"/>
    </source>
</evidence>
<dbReference type="InterPro" id="IPR000504">
    <property type="entry name" value="RRM_dom"/>
</dbReference>
<sequence length="321" mass="36952">MFLPPHLAVLFKPRDPIPYLPPGKLSHEKKFPPYSGVANLVAHFENPQDTPPPHKIKTLEEYKEEKRRAKCLQTDEKLKEEIAKYKPKEAEGLTGDPFKTLFVARINYEVSESKLIREFEQFGRIKQGKLVYDRFSGKSRGYAFLEFEKEEDMLVAYREGDGMKIEGRRVLVDVERGRTVEGFLPRRLGGGLGATRKGKPEECVKHSGREPARLRSPDRRDSSRYHSDRRRSSYRDRDDPGYRGESRSSRSGHHRDSERDRDRGWFSFNTYLLWFFKESLFTLGQVGELKRGKEGEVESAREIVPATVIVIGTASAIGKDS</sequence>
<evidence type="ECO:0000256" key="4">
    <source>
        <dbReference type="ARBA" id="ARBA00022884"/>
    </source>
</evidence>
<evidence type="ECO:0000256" key="9">
    <source>
        <dbReference type="SAM" id="MobiDB-lite"/>
    </source>
</evidence>
<proteinExistence type="predicted"/>
<dbReference type="Pfam" id="PF00076">
    <property type="entry name" value="RRM_1"/>
    <property type="match status" value="1"/>
</dbReference>
<keyword evidence="5" id="KW-0539">Nucleus</keyword>
<keyword evidence="4 8" id="KW-0694">RNA-binding</keyword>
<evidence type="ECO:0000313" key="11">
    <source>
        <dbReference type="EMBL" id="KAJ3630009.1"/>
    </source>
</evidence>
<dbReference type="PROSITE" id="PS50102">
    <property type="entry name" value="RRM"/>
    <property type="match status" value="1"/>
</dbReference>
<dbReference type="InterPro" id="IPR034143">
    <property type="entry name" value="snRNP70_RRM"/>
</dbReference>
<dbReference type="FunFam" id="3.30.70.330:FF:001585">
    <property type="entry name" value="U1 small nuclear ribonucleoprotein 70 kDa"/>
    <property type="match status" value="1"/>
</dbReference>
<dbReference type="InterPro" id="IPR012677">
    <property type="entry name" value="Nucleotide-bd_a/b_plait_sf"/>
</dbReference>
<dbReference type="GO" id="GO:0071011">
    <property type="term" value="C:precatalytic spliceosome"/>
    <property type="evidence" value="ECO:0007669"/>
    <property type="project" value="TreeGrafter"/>
</dbReference>
<dbReference type="CDD" id="cd12236">
    <property type="entry name" value="RRM_snRNP70"/>
    <property type="match status" value="1"/>
</dbReference>
<feature type="compositionally biased region" description="Basic and acidic residues" evidence="9">
    <location>
        <begin position="198"/>
        <end position="260"/>
    </location>
</feature>
<feature type="region of interest" description="Disordered" evidence="9">
    <location>
        <begin position="191"/>
        <end position="260"/>
    </location>
</feature>
<dbReference type="PANTHER" id="PTHR13952">
    <property type="entry name" value="U1 SMALL NUCLEAR RIBONUCLEOPROTEIN 70 KD"/>
    <property type="match status" value="1"/>
</dbReference>
<dbReference type="GO" id="GO:0005685">
    <property type="term" value="C:U1 snRNP"/>
    <property type="evidence" value="ECO:0007669"/>
    <property type="project" value="TreeGrafter"/>
</dbReference>
<evidence type="ECO:0000256" key="1">
    <source>
        <dbReference type="ARBA" id="ARBA00004324"/>
    </source>
</evidence>
<accession>A0AA38LZK9</accession>
<evidence type="ECO:0000256" key="2">
    <source>
        <dbReference type="ARBA" id="ARBA00004642"/>
    </source>
</evidence>
<evidence type="ECO:0000313" key="12">
    <source>
        <dbReference type="Proteomes" id="UP001168821"/>
    </source>
</evidence>
<dbReference type="InterPro" id="IPR051183">
    <property type="entry name" value="U1_U11-U12_snRNP_70-35kDa"/>
</dbReference>
<protein>
    <recommendedName>
        <fullName evidence="3">U1 small nuclear ribonucleoprotein 70 kDa</fullName>
    </recommendedName>
</protein>
<dbReference type="SMART" id="SM00360">
    <property type="entry name" value="RRM"/>
    <property type="match status" value="1"/>
</dbReference>
<dbReference type="PANTHER" id="PTHR13952:SF5">
    <property type="entry name" value="U1 SMALL NUCLEAR RIBONUCLEOPROTEIN 70 KDA"/>
    <property type="match status" value="1"/>
</dbReference>
<name>A0AA38LZK9_9CUCU</name>
<dbReference type="GO" id="GO:0003729">
    <property type="term" value="F:mRNA binding"/>
    <property type="evidence" value="ECO:0007669"/>
    <property type="project" value="TreeGrafter"/>
</dbReference>
<dbReference type="SUPFAM" id="SSF54928">
    <property type="entry name" value="RNA-binding domain, RBD"/>
    <property type="match status" value="1"/>
</dbReference>
<evidence type="ECO:0000256" key="5">
    <source>
        <dbReference type="ARBA" id="ARBA00023242"/>
    </source>
</evidence>
<comment type="subcellular location">
    <subcellularLocation>
        <location evidence="1">Nucleus speckle</location>
    </subcellularLocation>
    <subcellularLocation>
        <location evidence="2">Nucleus</location>
        <location evidence="2">Nucleoplasm</location>
    </subcellularLocation>
</comment>
<evidence type="ECO:0000256" key="3">
    <source>
        <dbReference type="ARBA" id="ARBA00016996"/>
    </source>
</evidence>
<dbReference type="GO" id="GO:0030619">
    <property type="term" value="F:U1 snRNA binding"/>
    <property type="evidence" value="ECO:0007669"/>
    <property type="project" value="InterPro"/>
</dbReference>
<dbReference type="InterPro" id="IPR035979">
    <property type="entry name" value="RBD_domain_sf"/>
</dbReference>
<evidence type="ECO:0000259" key="10">
    <source>
        <dbReference type="PROSITE" id="PS50102"/>
    </source>
</evidence>